<dbReference type="OrthoDB" id="8338502at2"/>
<dbReference type="AlphaFoldDB" id="A0A562T898"/>
<evidence type="ECO:0000313" key="2">
    <source>
        <dbReference type="Proteomes" id="UP000320593"/>
    </source>
</evidence>
<comment type="caution">
    <text evidence="1">The sequence shown here is derived from an EMBL/GenBank/DDBJ whole genome shotgun (WGS) entry which is preliminary data.</text>
</comment>
<dbReference type="RefSeq" id="WP_145342025.1">
    <property type="nucleotide sequence ID" value="NZ_SMLY01000075.1"/>
</dbReference>
<gene>
    <name evidence="1" type="ORF">JM93_01621</name>
</gene>
<sequence>MTDEKDKNSKLDSIIDYNTKHAYVYLPKIQSEKTDKAPDGIDLGAIARLGGYSDLEQSAHKVETDQLHYYPQKHIDDAGGKDSENVFKQAAGPDSDSSHGILLACDGRMLVKAGERLYVETGDQSYQVNGNYELDATGTITLSAGGEVTVKSGNAKSLTINAGDKTGDVIIDANNLTENIATDKTTNILGNQVDLTTGFHQSAIHGMSLQWIKGASVQMLLGGSAVVSISLGFQTYTYLVKLYQIGDMIISTSRVKLVGKDVNAVLSVSNYGALSMDNFVGKVRTALTRMDAIELKTGEVAVNASAEQLTARSNEIKAELGDLDARTKVMTVFV</sequence>
<reference evidence="1 2" key="1">
    <citation type="submission" date="2019-07" db="EMBL/GenBank/DDBJ databases">
        <title>Genomic Encyclopedia of Archaeal and Bacterial Type Strains, Phase II (KMG-II): from individual species to whole genera.</title>
        <authorList>
            <person name="Goeker M."/>
        </authorList>
    </citation>
    <scope>NUCLEOTIDE SEQUENCE [LARGE SCALE GENOMIC DNA]</scope>
    <source>
        <strain evidence="1 2">ATCC BAA-252</strain>
    </source>
</reference>
<protein>
    <submittedName>
        <fullName evidence="1">Uncharacterized protein</fullName>
    </submittedName>
</protein>
<proteinExistence type="predicted"/>
<dbReference type="Proteomes" id="UP000320593">
    <property type="component" value="Unassembled WGS sequence"/>
</dbReference>
<keyword evidence="2" id="KW-1185">Reference proteome</keyword>
<organism evidence="1 2">
    <name type="scientific">Roseibium hamelinense</name>
    <dbReference type="NCBI Taxonomy" id="150831"/>
    <lineage>
        <taxon>Bacteria</taxon>
        <taxon>Pseudomonadati</taxon>
        <taxon>Pseudomonadota</taxon>
        <taxon>Alphaproteobacteria</taxon>
        <taxon>Hyphomicrobiales</taxon>
        <taxon>Stappiaceae</taxon>
        <taxon>Roseibium</taxon>
    </lineage>
</organism>
<evidence type="ECO:0000313" key="1">
    <source>
        <dbReference type="EMBL" id="TWI89418.1"/>
    </source>
</evidence>
<name>A0A562T898_9HYPH</name>
<dbReference type="EMBL" id="VLLF01000003">
    <property type="protein sequence ID" value="TWI89418.1"/>
    <property type="molecule type" value="Genomic_DNA"/>
</dbReference>
<accession>A0A562T898</accession>